<organism evidence="10 11">
    <name type="scientific">Diaphorobacter ruginosibacter</name>
    <dbReference type="NCBI Taxonomy" id="1715720"/>
    <lineage>
        <taxon>Bacteria</taxon>
        <taxon>Pseudomonadati</taxon>
        <taxon>Pseudomonadota</taxon>
        <taxon>Betaproteobacteria</taxon>
        <taxon>Burkholderiales</taxon>
        <taxon>Comamonadaceae</taxon>
        <taxon>Diaphorobacter</taxon>
    </lineage>
</organism>
<keyword evidence="7" id="KW-0234">DNA repair</keyword>
<keyword evidence="5 10" id="KW-0808">Transferase</keyword>
<sequence>MKTSSFSHTGPLFKYHFRTPGSEAEGPVRFAIGRTMLGQLVIGRSGRGVCALFLGDDERALHEQLAAAFPAHELRADQAALERELSQIVAFIDGEAPEGAAGVDLDIGGTAFEQKVWQALCRIPAGMTRSYGEIARDIGMPDAARVVAGACAANVLAVAIPCHRVVRGDGSISGYRWGVGRKRELLLNEAMAAPVLAA</sequence>
<comment type="similarity">
    <text evidence="2">Belongs to the MGMT family.</text>
</comment>
<evidence type="ECO:0000259" key="9">
    <source>
        <dbReference type="Pfam" id="PF01035"/>
    </source>
</evidence>
<evidence type="ECO:0000256" key="2">
    <source>
        <dbReference type="ARBA" id="ARBA00008711"/>
    </source>
</evidence>
<dbReference type="AlphaFoldDB" id="A0A7G9RK79"/>
<dbReference type="NCBIfam" id="TIGR00589">
    <property type="entry name" value="ogt"/>
    <property type="match status" value="1"/>
</dbReference>
<reference evidence="10 11" key="1">
    <citation type="submission" date="2020-08" db="EMBL/GenBank/DDBJ databases">
        <title>Genome sequence of Diaphorobacter ruginosibacter DSM 27467T.</title>
        <authorList>
            <person name="Hyun D.-W."/>
            <person name="Bae J.-W."/>
        </authorList>
    </citation>
    <scope>NUCLEOTIDE SEQUENCE [LARGE SCALE GENOMIC DNA]</scope>
    <source>
        <strain evidence="10 11">DSM 27467</strain>
    </source>
</reference>
<dbReference type="Gene3D" id="1.10.10.10">
    <property type="entry name" value="Winged helix-like DNA-binding domain superfamily/Winged helix DNA-binding domain"/>
    <property type="match status" value="1"/>
</dbReference>
<keyword evidence="6" id="KW-0227">DNA damage</keyword>
<evidence type="ECO:0000256" key="5">
    <source>
        <dbReference type="ARBA" id="ARBA00022679"/>
    </source>
</evidence>
<keyword evidence="11" id="KW-1185">Reference proteome</keyword>
<dbReference type="EC" id="2.1.1.63" evidence="3"/>
<dbReference type="PANTHER" id="PTHR10815:SF14">
    <property type="entry name" value="BIFUNCTIONAL TRANSCRIPTIONAL ACTIVATOR_DNA REPAIR ENZYME ADA"/>
    <property type="match status" value="1"/>
</dbReference>
<comment type="catalytic activity">
    <reaction evidence="1">
        <text>a 4-O-methyl-thymidine in DNA + L-cysteinyl-[protein] = a thymidine in DNA + S-methyl-L-cysteinyl-[protein]</text>
        <dbReference type="Rhea" id="RHEA:53428"/>
        <dbReference type="Rhea" id="RHEA-COMP:10131"/>
        <dbReference type="Rhea" id="RHEA-COMP:10132"/>
        <dbReference type="Rhea" id="RHEA-COMP:13555"/>
        <dbReference type="Rhea" id="RHEA-COMP:13556"/>
        <dbReference type="ChEBI" id="CHEBI:29950"/>
        <dbReference type="ChEBI" id="CHEBI:82612"/>
        <dbReference type="ChEBI" id="CHEBI:137386"/>
        <dbReference type="ChEBI" id="CHEBI:137387"/>
        <dbReference type="EC" id="2.1.1.63"/>
    </reaction>
</comment>
<dbReference type="PROSITE" id="PS00374">
    <property type="entry name" value="MGMT"/>
    <property type="match status" value="1"/>
</dbReference>
<dbReference type="Pfam" id="PF01035">
    <property type="entry name" value="DNA_binding_1"/>
    <property type="match status" value="1"/>
</dbReference>
<accession>A0A7G9RK79</accession>
<name>A0A7G9RK79_9BURK</name>
<evidence type="ECO:0000256" key="8">
    <source>
        <dbReference type="ARBA" id="ARBA00049348"/>
    </source>
</evidence>
<keyword evidence="4 10" id="KW-0489">Methyltransferase</keyword>
<evidence type="ECO:0000256" key="7">
    <source>
        <dbReference type="ARBA" id="ARBA00023204"/>
    </source>
</evidence>
<evidence type="ECO:0000313" key="10">
    <source>
        <dbReference type="EMBL" id="QNN56004.1"/>
    </source>
</evidence>
<dbReference type="GO" id="GO:0006281">
    <property type="term" value="P:DNA repair"/>
    <property type="evidence" value="ECO:0007669"/>
    <property type="project" value="UniProtKB-KW"/>
</dbReference>
<dbReference type="Gene3D" id="3.30.160.70">
    <property type="entry name" value="Methylated DNA-protein cysteine methyltransferase domain"/>
    <property type="match status" value="1"/>
</dbReference>
<dbReference type="SUPFAM" id="SSF53155">
    <property type="entry name" value="Methylated DNA-protein cysteine methyltransferase domain"/>
    <property type="match status" value="1"/>
</dbReference>
<gene>
    <name evidence="10" type="ORF">H9K76_15605</name>
</gene>
<dbReference type="Proteomes" id="UP000515811">
    <property type="component" value="Chromosome"/>
</dbReference>
<comment type="catalytic activity">
    <reaction evidence="8">
        <text>a 6-O-methyl-2'-deoxyguanosine in DNA + L-cysteinyl-[protein] = S-methyl-L-cysteinyl-[protein] + a 2'-deoxyguanosine in DNA</text>
        <dbReference type="Rhea" id="RHEA:24000"/>
        <dbReference type="Rhea" id="RHEA-COMP:10131"/>
        <dbReference type="Rhea" id="RHEA-COMP:10132"/>
        <dbReference type="Rhea" id="RHEA-COMP:11367"/>
        <dbReference type="Rhea" id="RHEA-COMP:11368"/>
        <dbReference type="ChEBI" id="CHEBI:29950"/>
        <dbReference type="ChEBI" id="CHEBI:82612"/>
        <dbReference type="ChEBI" id="CHEBI:85445"/>
        <dbReference type="ChEBI" id="CHEBI:85448"/>
        <dbReference type="EC" id="2.1.1.63"/>
    </reaction>
</comment>
<dbReference type="EMBL" id="CP060714">
    <property type="protein sequence ID" value="QNN56004.1"/>
    <property type="molecule type" value="Genomic_DNA"/>
</dbReference>
<evidence type="ECO:0000313" key="11">
    <source>
        <dbReference type="Proteomes" id="UP000515811"/>
    </source>
</evidence>
<dbReference type="FunFam" id="1.10.10.10:FF:000214">
    <property type="entry name" value="Methylated-DNA--protein-cysteine methyltransferase"/>
    <property type="match status" value="1"/>
</dbReference>
<dbReference type="GO" id="GO:0032259">
    <property type="term" value="P:methylation"/>
    <property type="evidence" value="ECO:0007669"/>
    <property type="project" value="UniProtKB-KW"/>
</dbReference>
<evidence type="ECO:0000256" key="3">
    <source>
        <dbReference type="ARBA" id="ARBA00011918"/>
    </source>
</evidence>
<dbReference type="InterPro" id="IPR001497">
    <property type="entry name" value="MethylDNA_cys_MeTrfase_AS"/>
</dbReference>
<dbReference type="InterPro" id="IPR036631">
    <property type="entry name" value="MGMT_N_sf"/>
</dbReference>
<dbReference type="CDD" id="cd06445">
    <property type="entry name" value="ATase"/>
    <property type="match status" value="1"/>
</dbReference>
<protein>
    <recommendedName>
        <fullName evidence="3">methylated-DNA--[protein]-cysteine S-methyltransferase</fullName>
        <ecNumber evidence="3">2.1.1.63</ecNumber>
    </recommendedName>
</protein>
<dbReference type="PANTHER" id="PTHR10815">
    <property type="entry name" value="METHYLATED-DNA--PROTEIN-CYSTEINE METHYLTRANSFERASE"/>
    <property type="match status" value="1"/>
</dbReference>
<dbReference type="GO" id="GO:0003908">
    <property type="term" value="F:methylated-DNA-[protein]-cysteine S-methyltransferase activity"/>
    <property type="evidence" value="ECO:0007669"/>
    <property type="project" value="UniProtKB-EC"/>
</dbReference>
<dbReference type="SUPFAM" id="SSF46767">
    <property type="entry name" value="Methylated DNA-protein cysteine methyltransferase, C-terminal domain"/>
    <property type="match status" value="1"/>
</dbReference>
<evidence type="ECO:0000256" key="4">
    <source>
        <dbReference type="ARBA" id="ARBA00022603"/>
    </source>
</evidence>
<dbReference type="RefSeq" id="WP_187596276.1">
    <property type="nucleotide sequence ID" value="NZ_CP060714.1"/>
</dbReference>
<proteinExistence type="inferred from homology"/>
<evidence type="ECO:0000256" key="1">
    <source>
        <dbReference type="ARBA" id="ARBA00001286"/>
    </source>
</evidence>
<feature type="domain" description="Methylated-DNA-[protein]-cysteine S-methyltransferase DNA binding" evidence="9">
    <location>
        <begin position="111"/>
        <end position="190"/>
    </location>
</feature>
<dbReference type="KEGG" id="drg:H9K76_15605"/>
<dbReference type="InterPro" id="IPR036217">
    <property type="entry name" value="MethylDNA_cys_MeTrfase_DNAb"/>
</dbReference>
<evidence type="ECO:0000256" key="6">
    <source>
        <dbReference type="ARBA" id="ARBA00022763"/>
    </source>
</evidence>
<dbReference type="InterPro" id="IPR036388">
    <property type="entry name" value="WH-like_DNA-bd_sf"/>
</dbReference>
<dbReference type="InterPro" id="IPR014048">
    <property type="entry name" value="MethylDNA_cys_MeTrfase_DNA-bd"/>
</dbReference>